<dbReference type="GO" id="GO:0006955">
    <property type="term" value="P:immune response"/>
    <property type="evidence" value="ECO:0007669"/>
    <property type="project" value="InterPro"/>
</dbReference>
<evidence type="ECO:0000256" key="4">
    <source>
        <dbReference type="ARBA" id="ARBA00023136"/>
    </source>
</evidence>
<keyword evidence="5" id="KW-1133">Transmembrane helix</keyword>
<feature type="domain" description="THD" evidence="6">
    <location>
        <begin position="65"/>
        <end position="202"/>
    </location>
</feature>
<dbReference type="Pfam" id="PF00229">
    <property type="entry name" value="TNF"/>
    <property type="match status" value="1"/>
</dbReference>
<dbReference type="Proteomes" id="UP000515159">
    <property type="component" value="Chromosome 16"/>
</dbReference>
<accession>A0A6P8PFD6</accession>
<evidence type="ECO:0000256" key="5">
    <source>
        <dbReference type="SAM" id="Phobius"/>
    </source>
</evidence>
<keyword evidence="7" id="KW-1185">Reference proteome</keyword>
<evidence type="ECO:0000259" key="6">
    <source>
        <dbReference type="PROSITE" id="PS50049"/>
    </source>
</evidence>
<comment type="similarity">
    <text evidence="2">Belongs to the tumor necrosis factor family.</text>
</comment>
<feature type="transmembrane region" description="Helical" evidence="5">
    <location>
        <begin position="26"/>
        <end position="49"/>
    </location>
</feature>
<dbReference type="RefSeq" id="XP_033779890.1">
    <property type="nucleotide sequence ID" value="XM_033923999.1"/>
</dbReference>
<dbReference type="AlphaFoldDB" id="A0A6P8PFD6"/>
<name>A0A6P8PFD6_GEOSA</name>
<comment type="subcellular location">
    <subcellularLocation>
        <location evidence="1">Membrane</location>
    </subcellularLocation>
</comment>
<dbReference type="OrthoDB" id="9904331at2759"/>
<keyword evidence="4 5" id="KW-0472">Membrane</keyword>
<reference evidence="8" key="1">
    <citation type="submission" date="2025-08" db="UniProtKB">
        <authorList>
            <consortium name="RefSeq"/>
        </authorList>
    </citation>
    <scope>IDENTIFICATION</scope>
</reference>
<sequence length="215" mass="24050">MTLQDSKRQPDPASPESGLRKLVFGLLYWVLLLSVLQLVTLSLFFSLVYPWSFLSNAMVQESSVPVAHLIFKSSEHGRAETVSWQATGRAFLLQSNLLQSDQLELPWDGTYYLYTQITVHETCASSSPATVTLLVKHEGKDNDSAALLRKDISSSCRVENPSSHYMGGQFHLSKGDRVFVECYPSLKVVPEPQETFLGAFLLQKTKTIPLSHKTK</sequence>
<dbReference type="InterPro" id="IPR006052">
    <property type="entry name" value="TNF_dom"/>
</dbReference>
<dbReference type="PANTHER" id="PTHR11471:SF13">
    <property type="entry name" value="TNF FAMILY PROFILE DOMAIN-CONTAINING PROTEIN"/>
    <property type="match status" value="1"/>
</dbReference>
<dbReference type="GeneID" id="117350071"/>
<dbReference type="Gene3D" id="2.60.120.40">
    <property type="match status" value="1"/>
</dbReference>
<evidence type="ECO:0000256" key="3">
    <source>
        <dbReference type="ARBA" id="ARBA00022514"/>
    </source>
</evidence>
<dbReference type="PANTHER" id="PTHR11471">
    <property type="entry name" value="TUMOR NECROSIS FACTOR FAMILY MEMBER"/>
    <property type="match status" value="1"/>
</dbReference>
<dbReference type="InParanoid" id="A0A6P8PFD6"/>
<proteinExistence type="inferred from homology"/>
<dbReference type="KEGG" id="gsh:117350071"/>
<evidence type="ECO:0000256" key="2">
    <source>
        <dbReference type="ARBA" id="ARBA00008670"/>
    </source>
</evidence>
<dbReference type="PROSITE" id="PS50049">
    <property type="entry name" value="THD_2"/>
    <property type="match status" value="1"/>
</dbReference>
<gene>
    <name evidence="8" type="primary">LOC117350071</name>
</gene>
<dbReference type="GO" id="GO:0005164">
    <property type="term" value="F:tumor necrosis factor receptor binding"/>
    <property type="evidence" value="ECO:0007669"/>
    <property type="project" value="InterPro"/>
</dbReference>
<evidence type="ECO:0000256" key="1">
    <source>
        <dbReference type="ARBA" id="ARBA00004370"/>
    </source>
</evidence>
<protein>
    <submittedName>
        <fullName evidence="8">Tumor necrosis factor-like</fullName>
    </submittedName>
</protein>
<dbReference type="SMART" id="SM00207">
    <property type="entry name" value="TNF"/>
    <property type="match status" value="1"/>
</dbReference>
<organism evidence="7 8">
    <name type="scientific">Geotrypetes seraphini</name>
    <name type="common">Gaboon caecilian</name>
    <name type="synonym">Caecilia seraphini</name>
    <dbReference type="NCBI Taxonomy" id="260995"/>
    <lineage>
        <taxon>Eukaryota</taxon>
        <taxon>Metazoa</taxon>
        <taxon>Chordata</taxon>
        <taxon>Craniata</taxon>
        <taxon>Vertebrata</taxon>
        <taxon>Euteleostomi</taxon>
        <taxon>Amphibia</taxon>
        <taxon>Gymnophiona</taxon>
        <taxon>Geotrypetes</taxon>
    </lineage>
</organism>
<dbReference type="GO" id="GO:0005125">
    <property type="term" value="F:cytokine activity"/>
    <property type="evidence" value="ECO:0007669"/>
    <property type="project" value="UniProtKB-KW"/>
</dbReference>
<dbReference type="InterPro" id="IPR008983">
    <property type="entry name" value="Tumour_necrosis_fac-like_dom"/>
</dbReference>
<dbReference type="GO" id="GO:0016020">
    <property type="term" value="C:membrane"/>
    <property type="evidence" value="ECO:0007669"/>
    <property type="project" value="UniProtKB-SubCell"/>
</dbReference>
<evidence type="ECO:0000313" key="7">
    <source>
        <dbReference type="Proteomes" id="UP000515159"/>
    </source>
</evidence>
<evidence type="ECO:0000313" key="8">
    <source>
        <dbReference type="RefSeq" id="XP_033779890.1"/>
    </source>
</evidence>
<keyword evidence="5" id="KW-0812">Transmembrane</keyword>
<dbReference type="SUPFAM" id="SSF49842">
    <property type="entry name" value="TNF-like"/>
    <property type="match status" value="1"/>
</dbReference>
<dbReference type="GO" id="GO:0005615">
    <property type="term" value="C:extracellular space"/>
    <property type="evidence" value="ECO:0007669"/>
    <property type="project" value="UniProtKB-KW"/>
</dbReference>
<keyword evidence="3" id="KW-0202">Cytokine</keyword>